<proteinExistence type="predicted"/>
<comment type="caution">
    <text evidence="1">The sequence shown here is derived from an EMBL/GenBank/DDBJ whole genome shotgun (WGS) entry which is preliminary data.</text>
</comment>
<dbReference type="EMBL" id="CAJOBD010002164">
    <property type="protein sequence ID" value="CAF3860768.1"/>
    <property type="molecule type" value="Genomic_DNA"/>
</dbReference>
<accession>A0A819F2L9</accession>
<organism evidence="1 2">
    <name type="scientific">Rotaria sordida</name>
    <dbReference type="NCBI Taxonomy" id="392033"/>
    <lineage>
        <taxon>Eukaryota</taxon>
        <taxon>Metazoa</taxon>
        <taxon>Spiralia</taxon>
        <taxon>Gnathifera</taxon>
        <taxon>Rotifera</taxon>
        <taxon>Eurotatoria</taxon>
        <taxon>Bdelloidea</taxon>
        <taxon>Philodinida</taxon>
        <taxon>Philodinidae</taxon>
        <taxon>Rotaria</taxon>
    </lineage>
</organism>
<name>A0A819F2L9_9BILA</name>
<sequence>MRGLSMTSPQDIPSFAAYFPAWKFFVTNFLQQFFFFFAKNNLEPDLILERKFRVPMIYVCTMMWHETTSEMVRLLKSIFRLDSDQHIRSVHGVEKIVEDTMKIPTSYGERLVWLLPGKNRLILHMKHKNR</sequence>
<evidence type="ECO:0000313" key="1">
    <source>
        <dbReference type="EMBL" id="CAF3860768.1"/>
    </source>
</evidence>
<dbReference type="Proteomes" id="UP000663836">
    <property type="component" value="Unassembled WGS sequence"/>
</dbReference>
<reference evidence="1" key="1">
    <citation type="submission" date="2021-02" db="EMBL/GenBank/DDBJ databases">
        <authorList>
            <person name="Nowell W R."/>
        </authorList>
    </citation>
    <scope>NUCLEOTIDE SEQUENCE</scope>
</reference>
<protein>
    <submittedName>
        <fullName evidence="1">Uncharacterized protein</fullName>
    </submittedName>
</protein>
<dbReference type="AlphaFoldDB" id="A0A819F2L9"/>
<evidence type="ECO:0000313" key="2">
    <source>
        <dbReference type="Proteomes" id="UP000663836"/>
    </source>
</evidence>
<gene>
    <name evidence="1" type="ORF">JBS370_LOCUS18765</name>
</gene>